<keyword evidence="2 6" id="KW-0479">Metal-binding</keyword>
<dbReference type="PANTHER" id="PTHR23163">
    <property type="entry name" value="RING FINGER PROTEIN-RELATED"/>
    <property type="match status" value="1"/>
</dbReference>
<comment type="catalytic activity">
    <reaction evidence="6">
        <text>S-ubiquitinyl-[E2 ubiquitin-conjugating enzyme]-L-cysteine + [acceptor protein]-L-lysine = [E2 ubiquitin-conjugating enzyme]-L-cysteine + N(6)-ubiquitinyl-[acceptor protein]-L-lysine.</text>
        <dbReference type="EC" id="2.3.2.27"/>
    </reaction>
</comment>
<dbReference type="PANTHER" id="PTHR23163:SF0">
    <property type="entry name" value="E3 UBIQUITIN-PROTEIN LIGASE BRE1"/>
    <property type="match status" value="1"/>
</dbReference>
<proteinExistence type="inferred from homology"/>
<dbReference type="GO" id="GO:0016567">
    <property type="term" value="P:protein ubiquitination"/>
    <property type="evidence" value="ECO:0007669"/>
    <property type="project" value="UniProtKB-UniRule"/>
</dbReference>
<evidence type="ECO:0000256" key="3">
    <source>
        <dbReference type="ARBA" id="ARBA00022771"/>
    </source>
</evidence>
<dbReference type="GO" id="GO:0008270">
    <property type="term" value="F:zinc ion binding"/>
    <property type="evidence" value="ECO:0007669"/>
    <property type="project" value="UniProtKB-KW"/>
</dbReference>
<evidence type="ECO:0000256" key="6">
    <source>
        <dbReference type="RuleBase" id="RU365038"/>
    </source>
</evidence>
<feature type="coiled-coil region" evidence="7">
    <location>
        <begin position="65"/>
        <end position="92"/>
    </location>
</feature>
<dbReference type="Proteomes" id="UP000886523">
    <property type="component" value="Unassembled WGS sequence"/>
</dbReference>
<evidence type="ECO:0000256" key="1">
    <source>
        <dbReference type="ARBA" id="ARBA00004123"/>
    </source>
</evidence>
<organism evidence="10 11">
    <name type="scientific">Hydnum rufescens UP504</name>
    <dbReference type="NCBI Taxonomy" id="1448309"/>
    <lineage>
        <taxon>Eukaryota</taxon>
        <taxon>Fungi</taxon>
        <taxon>Dikarya</taxon>
        <taxon>Basidiomycota</taxon>
        <taxon>Agaricomycotina</taxon>
        <taxon>Agaricomycetes</taxon>
        <taxon>Cantharellales</taxon>
        <taxon>Hydnaceae</taxon>
        <taxon>Hydnum</taxon>
    </lineage>
</organism>
<comment type="caution">
    <text evidence="10">The sequence shown here is derived from an EMBL/GenBank/DDBJ whole genome shotgun (WGS) entry which is preliminary data.</text>
</comment>
<evidence type="ECO:0000256" key="8">
    <source>
        <dbReference type="SAM" id="MobiDB-lite"/>
    </source>
</evidence>
<dbReference type="GO" id="GO:0033503">
    <property type="term" value="C:HULC complex"/>
    <property type="evidence" value="ECO:0007669"/>
    <property type="project" value="TreeGrafter"/>
</dbReference>
<gene>
    <name evidence="10" type="ORF">BS47DRAFT_750372</name>
</gene>
<feature type="region of interest" description="Disordered" evidence="8">
    <location>
        <begin position="1"/>
        <end position="50"/>
    </location>
</feature>
<evidence type="ECO:0000256" key="2">
    <source>
        <dbReference type="ARBA" id="ARBA00022723"/>
    </source>
</evidence>
<comment type="subcellular location">
    <subcellularLocation>
        <location evidence="1 6">Nucleus</location>
    </subcellularLocation>
</comment>
<dbReference type="InterPro" id="IPR058643">
    <property type="entry name" value="BRE1-like_CC"/>
</dbReference>
<feature type="coiled-coil region" evidence="7">
    <location>
        <begin position="294"/>
        <end position="448"/>
    </location>
</feature>
<feature type="coiled-coil region" evidence="7">
    <location>
        <begin position="174"/>
        <end position="229"/>
    </location>
</feature>
<dbReference type="GO" id="GO:0006325">
    <property type="term" value="P:chromatin organization"/>
    <property type="evidence" value="ECO:0007669"/>
    <property type="project" value="UniProtKB-KW"/>
</dbReference>
<comment type="similarity">
    <text evidence="6">Belongs to the BRE1 family.</text>
</comment>
<keyword evidence="11" id="KW-1185">Reference proteome</keyword>
<dbReference type="InterPro" id="IPR013956">
    <property type="entry name" value="E3_ubiquit_lig_Bre1"/>
</dbReference>
<dbReference type="EMBL" id="MU128912">
    <property type="protein sequence ID" value="KAF9520292.1"/>
    <property type="molecule type" value="Genomic_DNA"/>
</dbReference>
<comment type="pathway">
    <text evidence="6">Protein modification; protein ubiquitination.</text>
</comment>
<feature type="region of interest" description="Disordered" evidence="8">
    <location>
        <begin position="243"/>
        <end position="266"/>
    </location>
</feature>
<feature type="coiled-coil region" evidence="7">
    <location>
        <begin position="511"/>
        <end position="563"/>
    </location>
</feature>
<sequence length="646" mass="73046">MDTLHRKRPSSPTGSGPSQVKKRAITSSNGSPASIVAADTPIESEREPQANNLELFRKEAIFRRMRQHARERDRAESRIAELEHRKLILEAAMGAVENCWNQILDQLQTIVKTNSLPIPGPFNIKDLLSLVEIYPSDSNTPSEQFRNALLTDGQKTLDVIASFVAMTPPATPEYEELRARCQNATAEATSLRTELHLVYASFIEARSELEQYKELLSAVELRADRARSESIIALEMSTRNIDDEKSKAGEKISSKKEEGGESPLATQVNGKHTADIAMDERMWKSQAEKREREITQIVSEKLALRKRLDELQAQFSSRSEDLVRDHPAYVSLVAQMSLLRERTQRIEEDRDAMQSEVKRAYLEANQRVEEITAVMEAQTSEHEEAIKKKNKEIVRTKDQRESALKDLAVHKASDASKSKGWDSITARAHSLEDRVASLLLEVKRLKAQLAAKAGSEDLLSFLLETSGESLTFVQDLQNKVGVSRAKISALEATIASLDQSHPDVARHLRTEAQAREECDHLRKRVERYESIFGTNVSADSDELARLLRQKDDELQSLRLLQKQEQASSNDLFDELQRMSTAWEILDKQSKAKVDETATWETKYNRVSVERKLNRSTFPLCGRRRLSRPSAKLPCGILRNKVSLLQS</sequence>
<keyword evidence="4 6" id="KW-0862">Zinc</keyword>
<keyword evidence="6 7" id="KW-0175">Coiled coil</keyword>
<protein>
    <recommendedName>
        <fullName evidence="6">E3 ubiquitin protein ligase</fullName>
        <ecNumber evidence="6">2.3.2.27</ecNumber>
    </recommendedName>
</protein>
<evidence type="ECO:0000256" key="7">
    <source>
        <dbReference type="SAM" id="Coils"/>
    </source>
</evidence>
<feature type="domain" description="BRE1-like coiled-coil containing" evidence="9">
    <location>
        <begin position="81"/>
        <end position="226"/>
    </location>
</feature>
<evidence type="ECO:0000256" key="4">
    <source>
        <dbReference type="ARBA" id="ARBA00022833"/>
    </source>
</evidence>
<keyword evidence="3 6" id="KW-0863">Zinc-finger</keyword>
<evidence type="ECO:0000313" key="10">
    <source>
        <dbReference type="EMBL" id="KAF9520292.1"/>
    </source>
</evidence>
<dbReference type="OrthoDB" id="10266039at2759"/>
<reference evidence="10" key="1">
    <citation type="journal article" date="2020" name="Nat. Commun.">
        <title>Large-scale genome sequencing of mycorrhizal fungi provides insights into the early evolution of symbiotic traits.</title>
        <authorList>
            <person name="Miyauchi S."/>
            <person name="Kiss E."/>
            <person name="Kuo A."/>
            <person name="Drula E."/>
            <person name="Kohler A."/>
            <person name="Sanchez-Garcia M."/>
            <person name="Morin E."/>
            <person name="Andreopoulos B."/>
            <person name="Barry K.W."/>
            <person name="Bonito G."/>
            <person name="Buee M."/>
            <person name="Carver A."/>
            <person name="Chen C."/>
            <person name="Cichocki N."/>
            <person name="Clum A."/>
            <person name="Culley D."/>
            <person name="Crous P.W."/>
            <person name="Fauchery L."/>
            <person name="Girlanda M."/>
            <person name="Hayes R.D."/>
            <person name="Keri Z."/>
            <person name="LaButti K."/>
            <person name="Lipzen A."/>
            <person name="Lombard V."/>
            <person name="Magnuson J."/>
            <person name="Maillard F."/>
            <person name="Murat C."/>
            <person name="Nolan M."/>
            <person name="Ohm R.A."/>
            <person name="Pangilinan J."/>
            <person name="Pereira M.F."/>
            <person name="Perotto S."/>
            <person name="Peter M."/>
            <person name="Pfister S."/>
            <person name="Riley R."/>
            <person name="Sitrit Y."/>
            <person name="Stielow J.B."/>
            <person name="Szollosi G."/>
            <person name="Zifcakova L."/>
            <person name="Stursova M."/>
            <person name="Spatafora J.W."/>
            <person name="Tedersoo L."/>
            <person name="Vaario L.M."/>
            <person name="Yamada A."/>
            <person name="Yan M."/>
            <person name="Wang P."/>
            <person name="Xu J."/>
            <person name="Bruns T."/>
            <person name="Baldrian P."/>
            <person name="Vilgalys R."/>
            <person name="Dunand C."/>
            <person name="Henrissat B."/>
            <person name="Grigoriev I.V."/>
            <person name="Hibbett D."/>
            <person name="Nagy L.G."/>
            <person name="Martin F.M."/>
        </authorList>
    </citation>
    <scope>NUCLEOTIDE SEQUENCE</scope>
    <source>
        <strain evidence="10">UP504</strain>
    </source>
</reference>
<dbReference type="GO" id="GO:0005634">
    <property type="term" value="C:nucleus"/>
    <property type="evidence" value="ECO:0007669"/>
    <property type="project" value="UniProtKB-SubCell"/>
</dbReference>
<feature type="compositionally biased region" description="Basic and acidic residues" evidence="8">
    <location>
        <begin position="243"/>
        <end position="259"/>
    </location>
</feature>
<dbReference type="GO" id="GO:0061630">
    <property type="term" value="F:ubiquitin protein ligase activity"/>
    <property type="evidence" value="ECO:0007669"/>
    <property type="project" value="UniProtKB-EC"/>
</dbReference>
<keyword evidence="6" id="KW-0156">Chromatin regulator</keyword>
<evidence type="ECO:0000256" key="5">
    <source>
        <dbReference type="ARBA" id="ARBA00023242"/>
    </source>
</evidence>
<dbReference type="EC" id="2.3.2.27" evidence="6"/>
<keyword evidence="6" id="KW-0833">Ubl conjugation pathway</keyword>
<name>A0A9P6BA26_9AGAM</name>
<dbReference type="Pfam" id="PF26095">
    <property type="entry name" value="CC_Bre1"/>
    <property type="match status" value="1"/>
</dbReference>
<keyword evidence="5 6" id="KW-0539">Nucleus</keyword>
<evidence type="ECO:0000313" key="11">
    <source>
        <dbReference type="Proteomes" id="UP000886523"/>
    </source>
</evidence>
<evidence type="ECO:0000259" key="9">
    <source>
        <dbReference type="Pfam" id="PF26095"/>
    </source>
</evidence>
<keyword evidence="6" id="KW-0808">Transferase</keyword>
<accession>A0A9P6BA26</accession>
<dbReference type="AlphaFoldDB" id="A0A9P6BA26"/>